<proteinExistence type="predicted"/>
<dbReference type="GeneID" id="101651909"/>
<evidence type="ECO:0000256" key="5">
    <source>
        <dbReference type="SAM" id="MobiDB-lite"/>
    </source>
</evidence>
<name>A0ABM0IXN3_ECHTE</name>
<evidence type="ECO:0000256" key="1">
    <source>
        <dbReference type="ARBA" id="ARBA00022723"/>
    </source>
</evidence>
<keyword evidence="2 6" id="KW-0732">Signal</keyword>
<evidence type="ECO:0000256" key="2">
    <source>
        <dbReference type="ARBA" id="ARBA00022729"/>
    </source>
</evidence>
<feature type="signal peptide" evidence="6">
    <location>
        <begin position="1"/>
        <end position="20"/>
    </location>
</feature>
<dbReference type="Proteomes" id="UP000694863">
    <property type="component" value="Unplaced"/>
</dbReference>
<feature type="compositionally biased region" description="Low complexity" evidence="5">
    <location>
        <begin position="218"/>
        <end position="227"/>
    </location>
</feature>
<feature type="compositionally biased region" description="Acidic residues" evidence="5">
    <location>
        <begin position="228"/>
        <end position="239"/>
    </location>
</feature>
<evidence type="ECO:0000313" key="9">
    <source>
        <dbReference type="RefSeq" id="XP_004710194.1"/>
    </source>
</evidence>
<keyword evidence="3" id="KW-0677">Repeat</keyword>
<keyword evidence="1" id="KW-0479">Metal-binding</keyword>
<dbReference type="InterPro" id="IPR002048">
    <property type="entry name" value="EF_hand_dom"/>
</dbReference>
<evidence type="ECO:0000313" key="8">
    <source>
        <dbReference type="Proteomes" id="UP000694863"/>
    </source>
</evidence>
<dbReference type="PANTHER" id="PTHR23104:SF15">
    <property type="entry name" value="CELL GROWTH REGULATOR WITH EF HAND DOMAIN PROTEIN 1"/>
    <property type="match status" value="1"/>
</dbReference>
<feature type="chain" id="PRO_5047119649" evidence="6">
    <location>
        <begin position="21"/>
        <end position="259"/>
    </location>
</feature>
<dbReference type="InterPro" id="IPR052110">
    <property type="entry name" value="MCFD2-like"/>
</dbReference>
<evidence type="ECO:0000256" key="6">
    <source>
        <dbReference type="SAM" id="SignalP"/>
    </source>
</evidence>
<organism evidence="8 9">
    <name type="scientific">Echinops telfairi</name>
    <name type="common">Lesser hedgehog tenrec</name>
    <dbReference type="NCBI Taxonomy" id="9371"/>
    <lineage>
        <taxon>Eukaryota</taxon>
        <taxon>Metazoa</taxon>
        <taxon>Chordata</taxon>
        <taxon>Craniata</taxon>
        <taxon>Vertebrata</taxon>
        <taxon>Euteleostomi</taxon>
        <taxon>Mammalia</taxon>
        <taxon>Eutheria</taxon>
        <taxon>Afrotheria</taxon>
        <taxon>Tenrecidae</taxon>
        <taxon>Tenrecinae</taxon>
        <taxon>Echinops</taxon>
    </lineage>
</organism>
<feature type="compositionally biased region" description="Pro residues" evidence="5">
    <location>
        <begin position="155"/>
        <end position="168"/>
    </location>
</feature>
<dbReference type="PROSITE" id="PS00018">
    <property type="entry name" value="EF_HAND_1"/>
    <property type="match status" value="2"/>
</dbReference>
<feature type="domain" description="EF-hand" evidence="7">
    <location>
        <begin position="74"/>
        <end position="109"/>
    </location>
</feature>
<protein>
    <submittedName>
        <fullName evidence="9">Cell growth regulator with EF hand domain protein 1</fullName>
    </submittedName>
</protein>
<gene>
    <name evidence="9" type="primary">CGREF1</name>
</gene>
<dbReference type="InterPro" id="IPR011992">
    <property type="entry name" value="EF-hand-dom_pair"/>
</dbReference>
<dbReference type="RefSeq" id="XP_004710194.1">
    <property type="nucleotide sequence ID" value="XM_004710137.2"/>
</dbReference>
<keyword evidence="8" id="KW-1185">Reference proteome</keyword>
<feature type="region of interest" description="Disordered" evidence="5">
    <location>
        <begin position="144"/>
        <end position="259"/>
    </location>
</feature>
<reference evidence="9" key="1">
    <citation type="submission" date="2025-08" db="UniProtKB">
        <authorList>
            <consortium name="RefSeq"/>
        </authorList>
    </citation>
    <scope>IDENTIFICATION</scope>
</reference>
<dbReference type="PROSITE" id="PS50222">
    <property type="entry name" value="EF_HAND_2"/>
    <property type="match status" value="2"/>
</dbReference>
<dbReference type="SUPFAM" id="SSF47473">
    <property type="entry name" value="EF-hand"/>
    <property type="match status" value="1"/>
</dbReference>
<evidence type="ECO:0000259" key="7">
    <source>
        <dbReference type="PROSITE" id="PS50222"/>
    </source>
</evidence>
<evidence type="ECO:0000256" key="3">
    <source>
        <dbReference type="ARBA" id="ARBA00022737"/>
    </source>
</evidence>
<dbReference type="PANTHER" id="PTHR23104">
    <property type="entry name" value="MULTIPLE COAGULATION FACTOR DEFICIENCY PROTEIN 2 NEURAL STEM CELL DERIVED NEURONAL SURVIVAL PROTEIN"/>
    <property type="match status" value="1"/>
</dbReference>
<accession>A0ABM0IXN3</accession>
<dbReference type="InterPro" id="IPR018247">
    <property type="entry name" value="EF_Hand_1_Ca_BS"/>
</dbReference>
<dbReference type="Gene3D" id="1.10.238.10">
    <property type="entry name" value="EF-hand"/>
    <property type="match status" value="1"/>
</dbReference>
<keyword evidence="4" id="KW-0106">Calcium</keyword>
<feature type="domain" description="EF-hand" evidence="7">
    <location>
        <begin position="119"/>
        <end position="154"/>
    </location>
</feature>
<evidence type="ECO:0000256" key="4">
    <source>
        <dbReference type="ARBA" id="ARBA00022837"/>
    </source>
</evidence>
<sequence>MLPSMMGVSVLLLLPALGLAAPKDGATRLQREDGTLQLQQPLPNPFLPGQEQLGLLRSYLKGLERMEEEPEHMSREQVLLYLFALHDFDQSGQLDGLELLSMLAAALGPGAWDSPSANPAILVVDKVLETQDLNGDGLVTPAELINFPGQTPKEPLAPAPQEPLPPKIPLGQDMPEAPGLTEAGEEAEGRREPLEAVQEARGTAEAEGDGPGPEGDAGDLADAGDTAEAAEELPEEAAESQDAPRESEAHTIQLENDEI</sequence>